<name>A0ABX0U5E4_9FLAO</name>
<keyword evidence="2" id="KW-1185">Reference proteome</keyword>
<evidence type="ECO:0008006" key="3">
    <source>
        <dbReference type="Google" id="ProtNLM"/>
    </source>
</evidence>
<dbReference type="EMBL" id="JAASQL010000001">
    <property type="protein sequence ID" value="NIJ44077.1"/>
    <property type="molecule type" value="Genomic_DNA"/>
</dbReference>
<organism evidence="1 2">
    <name type="scientific">Wenyingzhuangia heitensis</name>
    <dbReference type="NCBI Taxonomy" id="1487859"/>
    <lineage>
        <taxon>Bacteria</taxon>
        <taxon>Pseudomonadati</taxon>
        <taxon>Bacteroidota</taxon>
        <taxon>Flavobacteriia</taxon>
        <taxon>Flavobacteriales</taxon>
        <taxon>Flavobacteriaceae</taxon>
        <taxon>Wenyingzhuangia</taxon>
    </lineage>
</organism>
<dbReference type="RefSeq" id="WP_167183436.1">
    <property type="nucleotide sequence ID" value="NZ_JAASQL010000001.1"/>
</dbReference>
<accession>A0ABX0U5E4</accession>
<proteinExistence type="predicted"/>
<evidence type="ECO:0000313" key="1">
    <source>
        <dbReference type="EMBL" id="NIJ44077.1"/>
    </source>
</evidence>
<protein>
    <recommendedName>
        <fullName evidence="3">Phenylalanyl-tRNA synthetase subunit alpha</fullName>
    </recommendedName>
</protein>
<evidence type="ECO:0000313" key="2">
    <source>
        <dbReference type="Proteomes" id="UP000745859"/>
    </source>
</evidence>
<comment type="caution">
    <text evidence="1">The sequence shown here is derived from an EMBL/GenBank/DDBJ whole genome shotgun (WGS) entry which is preliminary data.</text>
</comment>
<gene>
    <name evidence="1" type="ORF">FHR24_000516</name>
</gene>
<dbReference type="Proteomes" id="UP000745859">
    <property type="component" value="Unassembled WGS sequence"/>
</dbReference>
<sequence>MKKDIQIPELENVFMAVVKEYNDEFQCEDWNVYLINDKEEDLEMILIVSKGYDEDKLIETSVMRKTLKQLPAKSFAKIELIQPDLFKLTNFFNTTFFVRNTMYEKKFEFEKNTIKEGALRVIKQMGTKEGIISK</sequence>
<reference evidence="1 2" key="1">
    <citation type="submission" date="2020-03" db="EMBL/GenBank/DDBJ databases">
        <title>Genomic Encyclopedia of Type Strains, Phase IV (KMG-IV): sequencing the most valuable type-strain genomes for metagenomic binning, comparative biology and taxonomic classification.</title>
        <authorList>
            <person name="Goeker M."/>
        </authorList>
    </citation>
    <scope>NUCLEOTIDE SEQUENCE [LARGE SCALE GENOMIC DNA]</scope>
    <source>
        <strain evidence="1 2">DSM 101599</strain>
    </source>
</reference>